<dbReference type="EMBL" id="CP042593">
    <property type="protein sequence ID" value="QED47435.1"/>
    <property type="molecule type" value="Genomic_DNA"/>
</dbReference>
<dbReference type="InterPro" id="IPR050856">
    <property type="entry name" value="Biotin_carboxylase_complex"/>
</dbReference>
<dbReference type="SUPFAM" id="SSF51246">
    <property type="entry name" value="Rudiment single hybrid motif"/>
    <property type="match status" value="1"/>
</dbReference>
<evidence type="ECO:0000256" key="5">
    <source>
        <dbReference type="ARBA" id="ARBA00023267"/>
    </source>
</evidence>
<dbReference type="NCBIfam" id="NF006367">
    <property type="entry name" value="PRK08591.1"/>
    <property type="match status" value="1"/>
</dbReference>
<organism evidence="9 10">
    <name type="scientific">Cytobacillus dafuensis</name>
    <name type="common">Bacillus dafuensis</name>
    <dbReference type="NCBI Taxonomy" id="1742359"/>
    <lineage>
        <taxon>Bacteria</taxon>
        <taxon>Bacillati</taxon>
        <taxon>Bacillota</taxon>
        <taxon>Bacilli</taxon>
        <taxon>Bacillales</taxon>
        <taxon>Bacillaceae</taxon>
        <taxon>Cytobacillus</taxon>
    </lineage>
</organism>
<evidence type="ECO:0000259" key="8">
    <source>
        <dbReference type="PROSITE" id="PS50979"/>
    </source>
</evidence>
<dbReference type="Gene3D" id="3.30.470.20">
    <property type="entry name" value="ATP-grasp fold, B domain"/>
    <property type="match status" value="1"/>
</dbReference>
<dbReference type="STRING" id="1742359.GCA_001439625_00303"/>
<evidence type="ECO:0000259" key="7">
    <source>
        <dbReference type="PROSITE" id="PS50975"/>
    </source>
</evidence>
<dbReference type="EC" id="6.3.4.14" evidence="1"/>
<dbReference type="Pfam" id="PF02786">
    <property type="entry name" value="CPSase_L_D2"/>
    <property type="match status" value="1"/>
</dbReference>
<keyword evidence="5" id="KW-0092">Biotin</keyword>
<dbReference type="RefSeq" id="WP_057769633.1">
    <property type="nucleotide sequence ID" value="NZ_CP042593.1"/>
</dbReference>
<dbReference type="InterPro" id="IPR005479">
    <property type="entry name" value="CPAse_ATP-bd"/>
</dbReference>
<dbReference type="InterPro" id="IPR016185">
    <property type="entry name" value="PreATP-grasp_dom_sf"/>
</dbReference>
<dbReference type="GO" id="GO:0046872">
    <property type="term" value="F:metal ion binding"/>
    <property type="evidence" value="ECO:0007669"/>
    <property type="project" value="InterPro"/>
</dbReference>
<dbReference type="Pfam" id="PF02785">
    <property type="entry name" value="Biotin_carb_C"/>
    <property type="match status" value="1"/>
</dbReference>
<dbReference type="PANTHER" id="PTHR18866">
    <property type="entry name" value="CARBOXYLASE:PYRUVATE/ACETYL-COA/PROPIONYL-COA CARBOXYLASE"/>
    <property type="match status" value="1"/>
</dbReference>
<dbReference type="PROSITE" id="PS00866">
    <property type="entry name" value="CPSASE_1"/>
    <property type="match status" value="1"/>
</dbReference>
<gene>
    <name evidence="9" type="ORF">FSZ17_09310</name>
</gene>
<feature type="domain" description="Biotin carboxylation" evidence="8">
    <location>
        <begin position="1"/>
        <end position="444"/>
    </location>
</feature>
<keyword evidence="3 6" id="KW-0547">Nucleotide-binding</keyword>
<dbReference type="Pfam" id="PF00289">
    <property type="entry name" value="Biotin_carb_N"/>
    <property type="match status" value="1"/>
</dbReference>
<evidence type="ECO:0000256" key="4">
    <source>
        <dbReference type="ARBA" id="ARBA00022840"/>
    </source>
</evidence>
<evidence type="ECO:0000256" key="3">
    <source>
        <dbReference type="ARBA" id="ARBA00022741"/>
    </source>
</evidence>
<dbReference type="InterPro" id="IPR011764">
    <property type="entry name" value="Biotin_carboxylation_dom"/>
</dbReference>
<dbReference type="OrthoDB" id="9807469at2"/>
<dbReference type="SUPFAM" id="SSF52440">
    <property type="entry name" value="PreATP-grasp domain"/>
    <property type="match status" value="1"/>
</dbReference>
<dbReference type="Proteomes" id="UP000321555">
    <property type="component" value="Chromosome"/>
</dbReference>
<dbReference type="PROSITE" id="PS50975">
    <property type="entry name" value="ATP_GRASP"/>
    <property type="match status" value="1"/>
</dbReference>
<sequence>MQKILIANRGEIALRIINTCHEMGIETVAVYSEADKDSLFVKKATYAFCIGEAPVNKSYLKTDVILEIAKKEAVDGIHPGYGFNSENADFARAVKKAGIIFIGPDPETIELMGDKIVSRRTMMAAGVPVVPGSEDGTSTIEEASKLAESMGYPVMLKASGGGGGIGMVRCENEQALAKSFESTKARAKAYFGSDEVFVEKYIENARHVEVQIFGDHHGQIVHLFERDCSIQRRHQKVVEESPSPFLSENGKRKMYDTALQAAAAVNYKNAGTIEFIVDEKENFYFLEMNTRLQVEHPVTEQITGLDLVKWQILVAQDEKLPLLQTDIKSSGHSIEFRLYAEDPISFLPSPGKIELFEWNSFHGVRVDPGYESGSIVTPFYDPMIAKCIIHGETRNDAIVKASEFFNELKIEGIKTNAPLFYEILKDPEFQKGNYSTSFLTQKSFIAD</sequence>
<keyword evidence="10" id="KW-1185">Reference proteome</keyword>
<dbReference type="FunFam" id="3.40.50.20:FF:000010">
    <property type="entry name" value="Propionyl-CoA carboxylase subunit alpha"/>
    <property type="match status" value="1"/>
</dbReference>
<dbReference type="GO" id="GO:0005524">
    <property type="term" value="F:ATP binding"/>
    <property type="evidence" value="ECO:0007669"/>
    <property type="project" value="UniProtKB-UniRule"/>
</dbReference>
<accession>A0A5B8Z314</accession>
<dbReference type="GO" id="GO:0004075">
    <property type="term" value="F:biotin carboxylase activity"/>
    <property type="evidence" value="ECO:0007669"/>
    <property type="project" value="UniProtKB-EC"/>
</dbReference>
<dbReference type="AlphaFoldDB" id="A0A5B8Z314"/>
<name>A0A5B8Z314_CYTDA</name>
<evidence type="ECO:0000256" key="6">
    <source>
        <dbReference type="PROSITE-ProRule" id="PRU00409"/>
    </source>
</evidence>
<keyword evidence="2" id="KW-0436">Ligase</keyword>
<evidence type="ECO:0000256" key="1">
    <source>
        <dbReference type="ARBA" id="ARBA00013263"/>
    </source>
</evidence>
<protein>
    <recommendedName>
        <fullName evidence="1">biotin carboxylase</fullName>
        <ecNumber evidence="1">6.3.4.14</ecNumber>
    </recommendedName>
</protein>
<dbReference type="InterPro" id="IPR005481">
    <property type="entry name" value="BC-like_N"/>
</dbReference>
<dbReference type="KEGG" id="bda:FSZ17_09310"/>
<reference evidence="10" key="1">
    <citation type="submission" date="2019-08" db="EMBL/GenBank/DDBJ databases">
        <authorList>
            <person name="Zheng X."/>
        </authorList>
    </citation>
    <scope>NUCLEOTIDE SEQUENCE [LARGE SCALE GENOMIC DNA]</scope>
    <source>
        <strain evidence="10">FJAT-25496</strain>
    </source>
</reference>
<dbReference type="SUPFAM" id="SSF56059">
    <property type="entry name" value="Glutathione synthetase ATP-binding domain-like"/>
    <property type="match status" value="1"/>
</dbReference>
<dbReference type="PANTHER" id="PTHR18866:SF33">
    <property type="entry name" value="METHYLCROTONOYL-COA CARBOXYLASE SUBUNIT ALPHA, MITOCHONDRIAL-RELATED"/>
    <property type="match status" value="1"/>
</dbReference>
<dbReference type="InterPro" id="IPR011054">
    <property type="entry name" value="Rudment_hybrid_motif"/>
</dbReference>
<keyword evidence="4 6" id="KW-0067">ATP-binding</keyword>
<evidence type="ECO:0000256" key="2">
    <source>
        <dbReference type="ARBA" id="ARBA00022598"/>
    </source>
</evidence>
<dbReference type="SMART" id="SM00878">
    <property type="entry name" value="Biotin_carb_C"/>
    <property type="match status" value="1"/>
</dbReference>
<dbReference type="PROSITE" id="PS00867">
    <property type="entry name" value="CPSASE_2"/>
    <property type="match status" value="1"/>
</dbReference>
<dbReference type="PROSITE" id="PS50979">
    <property type="entry name" value="BC"/>
    <property type="match status" value="1"/>
</dbReference>
<evidence type="ECO:0000313" key="9">
    <source>
        <dbReference type="EMBL" id="QED47435.1"/>
    </source>
</evidence>
<dbReference type="InterPro" id="IPR005482">
    <property type="entry name" value="Biotin_COase_C"/>
</dbReference>
<evidence type="ECO:0000313" key="10">
    <source>
        <dbReference type="Proteomes" id="UP000321555"/>
    </source>
</evidence>
<proteinExistence type="predicted"/>
<feature type="domain" description="ATP-grasp" evidence="7">
    <location>
        <begin position="119"/>
        <end position="316"/>
    </location>
</feature>
<dbReference type="InterPro" id="IPR011761">
    <property type="entry name" value="ATP-grasp"/>
</dbReference>